<evidence type="ECO:0000313" key="3">
    <source>
        <dbReference type="EMBL" id="EWC60224.1"/>
    </source>
</evidence>
<dbReference type="AlphaFoldDB" id="W7J261"/>
<dbReference type="PATRIC" id="fig|909613.9.peg.4472"/>
<gene>
    <name evidence="3" type="ORF">UO65_4470</name>
</gene>
<keyword evidence="1 3" id="KW-0378">Hydrolase</keyword>
<dbReference type="eggNOG" id="COG1335">
    <property type="taxonomic scope" value="Bacteria"/>
</dbReference>
<dbReference type="RefSeq" id="WP_052021542.1">
    <property type="nucleotide sequence ID" value="NZ_AYXG01000166.1"/>
</dbReference>
<name>W7J261_9PSEU</name>
<dbReference type="PANTHER" id="PTHR43540:SF16">
    <property type="entry name" value="ISOCHORISMATASE-LIKE DOMAIN-CONTAINING PROTEIN"/>
    <property type="match status" value="1"/>
</dbReference>
<dbReference type="PANTHER" id="PTHR43540">
    <property type="entry name" value="PEROXYUREIDOACRYLATE/UREIDOACRYLATE AMIDOHYDROLASE-RELATED"/>
    <property type="match status" value="1"/>
</dbReference>
<dbReference type="STRING" id="909613.UO65_4470"/>
<dbReference type="InterPro" id="IPR050272">
    <property type="entry name" value="Isochorismatase-like_hydrls"/>
</dbReference>
<comment type="caution">
    <text evidence="3">The sequence shown here is derived from an EMBL/GenBank/DDBJ whole genome shotgun (WGS) entry which is preliminary data.</text>
</comment>
<evidence type="ECO:0000256" key="1">
    <source>
        <dbReference type="ARBA" id="ARBA00022801"/>
    </source>
</evidence>
<evidence type="ECO:0000259" key="2">
    <source>
        <dbReference type="Pfam" id="PF00857"/>
    </source>
</evidence>
<dbReference type="SUPFAM" id="SSF52499">
    <property type="entry name" value="Isochorismatase-like hydrolases"/>
    <property type="match status" value="1"/>
</dbReference>
<dbReference type="Gene3D" id="3.40.50.850">
    <property type="entry name" value="Isochorismatase-like"/>
    <property type="match status" value="1"/>
</dbReference>
<organism evidence="3 4">
    <name type="scientific">Actinokineospora spheciospongiae</name>
    <dbReference type="NCBI Taxonomy" id="909613"/>
    <lineage>
        <taxon>Bacteria</taxon>
        <taxon>Bacillati</taxon>
        <taxon>Actinomycetota</taxon>
        <taxon>Actinomycetes</taxon>
        <taxon>Pseudonocardiales</taxon>
        <taxon>Pseudonocardiaceae</taxon>
        <taxon>Actinokineospora</taxon>
    </lineage>
</organism>
<dbReference type="EMBL" id="AYXG01000166">
    <property type="protein sequence ID" value="EWC60224.1"/>
    <property type="molecule type" value="Genomic_DNA"/>
</dbReference>
<dbReference type="EC" id="3.3.2.1" evidence="3"/>
<dbReference type="Proteomes" id="UP000019277">
    <property type="component" value="Unassembled WGS sequence"/>
</dbReference>
<dbReference type="CDD" id="cd00431">
    <property type="entry name" value="cysteine_hydrolases"/>
    <property type="match status" value="1"/>
</dbReference>
<proteinExistence type="predicted"/>
<feature type="domain" description="Isochorismatase-like" evidence="2">
    <location>
        <begin position="11"/>
        <end position="195"/>
    </location>
</feature>
<reference evidence="3 4" key="1">
    <citation type="journal article" date="2014" name="Genome Announc.">
        <title>Draft Genome Sequence of the Antitrypanosomally Active Sponge-Associated Bacterium Actinokineospora sp. Strain EG49.</title>
        <authorList>
            <person name="Harjes J."/>
            <person name="Ryu T."/>
            <person name="Abdelmohsen U.R."/>
            <person name="Moitinho-Silva L."/>
            <person name="Horn H."/>
            <person name="Ravasi T."/>
            <person name="Hentschel U."/>
        </authorList>
    </citation>
    <scope>NUCLEOTIDE SEQUENCE [LARGE SCALE GENOMIC DNA]</scope>
    <source>
        <strain evidence="3 4">EG49</strain>
    </source>
</reference>
<accession>W7J261</accession>
<dbReference type="Pfam" id="PF00857">
    <property type="entry name" value="Isochorismatase"/>
    <property type="match status" value="1"/>
</dbReference>
<dbReference type="GO" id="GO:0008908">
    <property type="term" value="F:isochorismatase activity"/>
    <property type="evidence" value="ECO:0007669"/>
    <property type="project" value="UniProtKB-EC"/>
</dbReference>
<dbReference type="InterPro" id="IPR000868">
    <property type="entry name" value="Isochorismatase-like_dom"/>
</dbReference>
<dbReference type="InterPro" id="IPR036380">
    <property type="entry name" value="Isochorismatase-like_sf"/>
</dbReference>
<sequence>MSEEDAVVPGSALLVLDLMNDLVHPDGKKAGEGYHRAVDGRGVLDRAATAVERARAAGIPVVYVVIGFEPGYADWPAASPLFRARTDDDKPTLGTWGTTVHDRVAPRPGEPVVVKRRVSPFHGTHLDLLLRGLGVDTVLLTGVATELVVLSAAREAHDRDYRVRVLADATATGDPDVHEWALRIIARTAEVTTVNAALPPVDTALPPADGALPPADAR</sequence>
<evidence type="ECO:0000313" key="4">
    <source>
        <dbReference type="Proteomes" id="UP000019277"/>
    </source>
</evidence>
<protein>
    <submittedName>
        <fullName evidence="3">Isochorismatase</fullName>
        <ecNumber evidence="3">3.3.2.1</ecNumber>
    </submittedName>
</protein>
<keyword evidence="4" id="KW-1185">Reference proteome</keyword>
<dbReference type="OrthoDB" id="9814140at2"/>